<reference evidence="1 2" key="2">
    <citation type="journal article" date="2016" name="Sci. Rep.">
        <title>A novel serine protease, Sep1, from Bacillus firmus DS-1 has nematicidal activity and degrades multiple intestinal-associated nematode proteins.</title>
        <authorList>
            <person name="Geng C."/>
            <person name="Nie X."/>
            <person name="Tang Z."/>
            <person name="Zhang Y."/>
            <person name="Lin J."/>
            <person name="Sun M."/>
            <person name="Peng D."/>
        </authorList>
    </citation>
    <scope>NUCLEOTIDE SEQUENCE [LARGE SCALE GENOMIC DNA]</scope>
    <source>
        <strain evidence="1 2">DS1</strain>
    </source>
</reference>
<reference evidence="2" key="1">
    <citation type="submission" date="2013-03" db="EMBL/GenBank/DDBJ databases">
        <title>Draft genome sequence of Bacillus firmus DS1.</title>
        <authorList>
            <person name="Peng D."/>
            <person name="Zhu L."/>
            <person name="Sun M."/>
        </authorList>
    </citation>
    <scope>NUCLEOTIDE SEQUENCE [LARGE SCALE GENOMIC DNA]</scope>
    <source>
        <strain evidence="2">DS1</strain>
    </source>
</reference>
<dbReference type="eggNOG" id="ENOG5030DH4">
    <property type="taxonomic scope" value="Bacteria"/>
</dbReference>
<evidence type="ECO:0000313" key="1">
    <source>
        <dbReference type="EMBL" id="EWG08713.1"/>
    </source>
</evidence>
<dbReference type="EMBL" id="APVL01000031">
    <property type="protein sequence ID" value="EWG08713.1"/>
    <property type="molecule type" value="Genomic_DNA"/>
</dbReference>
<dbReference type="OrthoDB" id="9926589at2"/>
<sequence>MKETIKGNEMEKMLQARGFQILDSEGCINSTLVVEYAVSLGFESSLNSEGILEFSKNIYTVVKGPNFIKGDHITVREWFEVQLEQVIGISVALESSDDDGELEVFLHSENEEELSIEELSKLEHLGITQDNSLDTILALIGGELVLLNG</sequence>
<gene>
    <name evidence="1" type="ORF">PBF_22784</name>
</gene>
<dbReference type="Proteomes" id="UP000019270">
    <property type="component" value="Unassembled WGS sequence"/>
</dbReference>
<dbReference type="PATRIC" id="fig|1307436.3.peg.4852"/>
<evidence type="ECO:0000313" key="2">
    <source>
        <dbReference type="Proteomes" id="UP000019270"/>
    </source>
</evidence>
<proteinExistence type="predicted"/>
<accession>W7KRF7</accession>
<dbReference type="AlphaFoldDB" id="W7KRF7"/>
<dbReference type="RefSeq" id="WP_035333011.1">
    <property type="nucleotide sequence ID" value="NZ_APVL01000031.1"/>
</dbReference>
<organism evidence="1 2">
    <name type="scientific">Cytobacillus firmus DS1</name>
    <dbReference type="NCBI Taxonomy" id="1307436"/>
    <lineage>
        <taxon>Bacteria</taxon>
        <taxon>Bacillati</taxon>
        <taxon>Bacillota</taxon>
        <taxon>Bacilli</taxon>
        <taxon>Bacillales</taxon>
        <taxon>Bacillaceae</taxon>
        <taxon>Cytobacillus</taxon>
    </lineage>
</organism>
<comment type="caution">
    <text evidence="1">The sequence shown here is derived from an EMBL/GenBank/DDBJ whole genome shotgun (WGS) entry which is preliminary data.</text>
</comment>
<protein>
    <submittedName>
        <fullName evidence="1">Uncharacterized protein</fullName>
    </submittedName>
</protein>
<name>W7KRF7_CYTFI</name>